<evidence type="ECO:0000256" key="11">
    <source>
        <dbReference type="ARBA" id="ARBA00050926"/>
    </source>
</evidence>
<dbReference type="NCBIfam" id="TIGR00089">
    <property type="entry name" value="MiaB/RimO family radical SAM methylthiotransferase"/>
    <property type="match status" value="1"/>
</dbReference>
<evidence type="ECO:0000256" key="13">
    <source>
        <dbReference type="ARBA" id="ARBA00052587"/>
    </source>
</evidence>
<comment type="catalytic activity">
    <reaction evidence="11">
        <text>N(6)-dimethylallyladenosine(37) in tRNA + (sulfur carrier)-SH + AH2 + S-adenosyl-L-methionine = 2-thio-N(6)-dimethylallyladenosine(37) in tRNA + (sulfur carrier)-H + 5'-deoxyadenosine + L-methionine + A + H(+)</text>
        <dbReference type="Rhea" id="RHEA:36339"/>
        <dbReference type="Rhea" id="RHEA-COMP:10375"/>
        <dbReference type="Rhea" id="RHEA-COMP:10377"/>
        <dbReference type="Rhea" id="RHEA-COMP:14737"/>
        <dbReference type="Rhea" id="RHEA-COMP:14739"/>
        <dbReference type="ChEBI" id="CHEBI:13193"/>
        <dbReference type="ChEBI" id="CHEBI:15378"/>
        <dbReference type="ChEBI" id="CHEBI:17319"/>
        <dbReference type="ChEBI" id="CHEBI:17499"/>
        <dbReference type="ChEBI" id="CHEBI:29917"/>
        <dbReference type="ChEBI" id="CHEBI:57844"/>
        <dbReference type="ChEBI" id="CHEBI:59789"/>
        <dbReference type="ChEBI" id="CHEBI:64428"/>
        <dbReference type="ChEBI" id="CHEBI:74415"/>
        <dbReference type="ChEBI" id="CHEBI:74416"/>
    </reaction>
    <physiologicalReaction direction="left-to-right" evidence="11">
        <dbReference type="Rhea" id="RHEA:36340"/>
    </physiologicalReaction>
</comment>
<organism evidence="18 19">
    <name type="scientific">Azorhizobium oxalatiphilum</name>
    <dbReference type="NCBI Taxonomy" id="980631"/>
    <lineage>
        <taxon>Bacteria</taxon>
        <taxon>Pseudomonadati</taxon>
        <taxon>Pseudomonadota</taxon>
        <taxon>Alphaproteobacteria</taxon>
        <taxon>Hyphomicrobiales</taxon>
        <taxon>Xanthobacteraceae</taxon>
        <taxon>Azorhizobium</taxon>
    </lineage>
</organism>
<feature type="binding site" evidence="14">
    <location>
        <position position="170"/>
    </location>
    <ligand>
        <name>[4Fe-4S] cluster</name>
        <dbReference type="ChEBI" id="CHEBI:49883"/>
        <label>2</label>
        <note>4Fe-4S-S-AdoMet</note>
    </ligand>
</feature>
<name>A0A917C9L2_9HYPH</name>
<dbReference type="FunFam" id="3.40.50.12160:FF:000001">
    <property type="entry name" value="tRNA-2-methylthio-N(6)-dimethylallyladenosine synthase"/>
    <property type="match status" value="1"/>
</dbReference>
<comment type="subunit">
    <text evidence="14">Monomer.</text>
</comment>
<dbReference type="GO" id="GO:0051539">
    <property type="term" value="F:4 iron, 4 sulfur cluster binding"/>
    <property type="evidence" value="ECO:0007669"/>
    <property type="project" value="UniProtKB-UniRule"/>
</dbReference>
<keyword evidence="8 14" id="KW-0408">Iron</keyword>
<dbReference type="PROSITE" id="PS01278">
    <property type="entry name" value="MTTASE_RADICAL"/>
    <property type="match status" value="1"/>
</dbReference>
<evidence type="ECO:0000256" key="12">
    <source>
        <dbReference type="ARBA" id="ARBA00052380"/>
    </source>
</evidence>
<keyword evidence="9 14" id="KW-0411">Iron-sulfur</keyword>
<dbReference type="PROSITE" id="PS50926">
    <property type="entry name" value="TRAM"/>
    <property type="match status" value="1"/>
</dbReference>
<feature type="domain" description="Radical SAM core" evidence="17">
    <location>
        <begin position="149"/>
        <end position="383"/>
    </location>
</feature>
<dbReference type="Gene3D" id="3.40.50.12160">
    <property type="entry name" value="Methylthiotransferase, N-terminal domain"/>
    <property type="match status" value="1"/>
</dbReference>
<comment type="cofactor">
    <cofactor evidence="14">
        <name>[4Fe-4S] cluster</name>
        <dbReference type="ChEBI" id="CHEBI:49883"/>
    </cofactor>
    <text evidence="14">Binds 2 [4Fe-4S] clusters. One cluster is coordinated with 3 cysteines and an exchangeable S-adenosyl-L-methionine.</text>
</comment>
<dbReference type="InterPro" id="IPR007197">
    <property type="entry name" value="rSAM"/>
</dbReference>
<dbReference type="PROSITE" id="PS51918">
    <property type="entry name" value="RADICAL_SAM"/>
    <property type="match status" value="1"/>
</dbReference>
<keyword evidence="3 14" id="KW-0963">Cytoplasm</keyword>
<dbReference type="Pfam" id="PF01938">
    <property type="entry name" value="TRAM"/>
    <property type="match status" value="1"/>
</dbReference>
<comment type="function">
    <text evidence="1 14">Catalyzes the methylthiolation of N6-(dimethylallyl)adenosine (i(6)A), leading to the formation of 2-methylthio-N6-(dimethylallyl)adenosine (ms(2)i(6)A) at position 37 in tRNAs that read codons beginning with uridine.</text>
</comment>
<dbReference type="PROSITE" id="PS51449">
    <property type="entry name" value="MTTASE_N"/>
    <property type="match status" value="1"/>
</dbReference>
<dbReference type="FunFam" id="3.80.30.20:FF:000001">
    <property type="entry name" value="tRNA-2-methylthio-N(6)-dimethylallyladenosine synthase 2"/>
    <property type="match status" value="1"/>
</dbReference>
<dbReference type="SFLD" id="SFLDG01082">
    <property type="entry name" value="B12-binding_domain_containing"/>
    <property type="match status" value="1"/>
</dbReference>
<dbReference type="InterPro" id="IPR006463">
    <property type="entry name" value="MiaB_methiolase"/>
</dbReference>
<evidence type="ECO:0000256" key="9">
    <source>
        <dbReference type="ARBA" id="ARBA00023014"/>
    </source>
</evidence>
<feature type="binding site" evidence="14">
    <location>
        <position position="50"/>
    </location>
    <ligand>
        <name>[4Fe-4S] cluster</name>
        <dbReference type="ChEBI" id="CHEBI:49883"/>
        <label>1</label>
    </ligand>
</feature>
<reference evidence="18" key="2">
    <citation type="submission" date="2020-09" db="EMBL/GenBank/DDBJ databases">
        <authorList>
            <person name="Sun Q."/>
            <person name="Sedlacek I."/>
        </authorList>
    </citation>
    <scope>NUCLEOTIDE SEQUENCE</scope>
    <source>
        <strain evidence="18">CCM 7897</strain>
    </source>
</reference>
<feature type="binding site" evidence="14">
    <location>
        <position position="85"/>
    </location>
    <ligand>
        <name>[4Fe-4S] cluster</name>
        <dbReference type="ChEBI" id="CHEBI:49883"/>
        <label>1</label>
    </ligand>
</feature>
<dbReference type="InterPro" id="IPR002792">
    <property type="entry name" value="TRAM_dom"/>
</dbReference>
<dbReference type="SFLD" id="SFLDS00029">
    <property type="entry name" value="Radical_SAM"/>
    <property type="match status" value="1"/>
</dbReference>
<dbReference type="InterPro" id="IPR005839">
    <property type="entry name" value="Methylthiotransferase"/>
</dbReference>
<evidence type="ECO:0000256" key="6">
    <source>
        <dbReference type="ARBA" id="ARBA00022694"/>
    </source>
</evidence>
<dbReference type="InterPro" id="IPR023404">
    <property type="entry name" value="rSAM_horseshoe"/>
</dbReference>
<dbReference type="GO" id="GO:0005829">
    <property type="term" value="C:cytosol"/>
    <property type="evidence" value="ECO:0007669"/>
    <property type="project" value="TreeGrafter"/>
</dbReference>
<dbReference type="NCBIfam" id="TIGR01574">
    <property type="entry name" value="miaB-methiolase"/>
    <property type="match status" value="1"/>
</dbReference>
<dbReference type="Pfam" id="PF00919">
    <property type="entry name" value="UPF0004"/>
    <property type="match status" value="1"/>
</dbReference>
<evidence type="ECO:0000259" key="16">
    <source>
        <dbReference type="PROSITE" id="PS51449"/>
    </source>
</evidence>
<feature type="domain" description="TRAM" evidence="15">
    <location>
        <begin position="384"/>
        <end position="446"/>
    </location>
</feature>
<dbReference type="Gene3D" id="3.80.30.20">
    <property type="entry name" value="tm_1862 like domain"/>
    <property type="match status" value="1"/>
</dbReference>
<evidence type="ECO:0000256" key="3">
    <source>
        <dbReference type="ARBA" id="ARBA00022490"/>
    </source>
</evidence>
<dbReference type="EC" id="2.8.4.3" evidence="10 14"/>
<sequence>MQDTRKLYVKSFGCQMNVYDAQRMADTLAKEGYVETQDPADADLVILNTCHIREKAAEKVYSELGRLRKAKQETGSDTMIAVAGCVAQAEGAEIMKRAPVVDLVVGPQSYHRLPEMLARARDGKRVVDTEFPTEDKFDHLPAPSLAATKKRGPTAFVTVQEGCDKFCTFCVVPYTRGAEVSRPVAKIVGEARALVAQGVREITLIGQNVNAFHGEGPDGRTWGLGRLLEELAGIDRLERLRYTTSHPRDMDDGLIAAHRDLPQLMPYLHLPVQSGSDRVLAAMNRKHGRDLYFGIIDKLRAVRPDIALSSDFIVGFPGETDAEFEETLDLAERVGFASAYSFKYSSRPGTPAAEHDHQVPEDVKSERLARLHKVLEASKTAFDRSLKGRRFDILLEKPGRLPGQLIGRSPYLQSVVVTAPHLHIGDFVTVDITDVGPNSLAGRIVEDVEDQGRMSDRPLAAMEA</sequence>
<dbReference type="InterPro" id="IPR020612">
    <property type="entry name" value="Methylthiotransferase_CS"/>
</dbReference>
<comment type="similarity">
    <text evidence="14">Belongs to the methylthiotransferase family. MiaB subfamily.</text>
</comment>
<evidence type="ECO:0000256" key="10">
    <source>
        <dbReference type="ARBA" id="ARBA00033765"/>
    </source>
</evidence>
<evidence type="ECO:0000256" key="4">
    <source>
        <dbReference type="ARBA" id="ARBA00022679"/>
    </source>
</evidence>
<dbReference type="InterPro" id="IPR058240">
    <property type="entry name" value="rSAM_sf"/>
</dbReference>
<evidence type="ECO:0000256" key="14">
    <source>
        <dbReference type="HAMAP-Rule" id="MF_01864"/>
    </source>
</evidence>
<accession>A0A917C9L2</accession>
<proteinExistence type="inferred from homology"/>
<evidence type="ECO:0000256" key="2">
    <source>
        <dbReference type="ARBA" id="ARBA00022485"/>
    </source>
</evidence>
<keyword evidence="2 14" id="KW-0004">4Fe-4S</keyword>
<evidence type="ECO:0000256" key="5">
    <source>
        <dbReference type="ARBA" id="ARBA00022691"/>
    </source>
</evidence>
<dbReference type="GO" id="GO:0046872">
    <property type="term" value="F:metal ion binding"/>
    <property type="evidence" value="ECO:0007669"/>
    <property type="project" value="UniProtKB-KW"/>
</dbReference>
<dbReference type="SFLD" id="SFLDG01061">
    <property type="entry name" value="methylthiotransferase"/>
    <property type="match status" value="1"/>
</dbReference>
<gene>
    <name evidence="14 18" type="primary">miaB</name>
    <name evidence="18" type="ORF">GCM10007301_45140</name>
</gene>
<dbReference type="AlphaFoldDB" id="A0A917C9L2"/>
<comment type="catalytic activity">
    <reaction evidence="12">
        <text>2-thio-N(6)-dimethylallyladenosine(37) in tRNA + S-adenosyl-L-methionine = 2-methylsulfanyl-N(6)-dimethylallyladenosine(37) in tRNA + S-adenosyl-L-homocysteine + H(+)</text>
        <dbReference type="Rhea" id="RHEA:37063"/>
        <dbReference type="Rhea" id="RHEA-COMP:10376"/>
        <dbReference type="Rhea" id="RHEA-COMP:10377"/>
        <dbReference type="ChEBI" id="CHEBI:15378"/>
        <dbReference type="ChEBI" id="CHEBI:57856"/>
        <dbReference type="ChEBI" id="CHEBI:59789"/>
        <dbReference type="ChEBI" id="CHEBI:74416"/>
        <dbReference type="ChEBI" id="CHEBI:74417"/>
    </reaction>
    <physiologicalReaction direction="left-to-right" evidence="12">
        <dbReference type="Rhea" id="RHEA:37064"/>
    </physiologicalReaction>
</comment>
<feature type="binding site" evidence="14">
    <location>
        <position position="167"/>
    </location>
    <ligand>
        <name>[4Fe-4S] cluster</name>
        <dbReference type="ChEBI" id="CHEBI:49883"/>
        <label>2</label>
        <note>4Fe-4S-S-AdoMet</note>
    </ligand>
</feature>
<dbReference type="PANTHER" id="PTHR43020:SF2">
    <property type="entry name" value="MITOCHONDRIAL TRNA METHYLTHIOTRANSFERASE CDK5RAP1"/>
    <property type="match status" value="1"/>
</dbReference>
<dbReference type="PANTHER" id="PTHR43020">
    <property type="entry name" value="CDK5 REGULATORY SUBUNIT-ASSOCIATED PROTEIN 1"/>
    <property type="match status" value="1"/>
</dbReference>
<evidence type="ECO:0000313" key="18">
    <source>
        <dbReference type="EMBL" id="GGF79990.1"/>
    </source>
</evidence>
<comment type="subcellular location">
    <subcellularLocation>
        <location evidence="14">Cytoplasm</location>
    </subcellularLocation>
</comment>
<dbReference type="EMBL" id="BMCT01000008">
    <property type="protein sequence ID" value="GGF79990.1"/>
    <property type="molecule type" value="Genomic_DNA"/>
</dbReference>
<keyword evidence="5 14" id="KW-0949">S-adenosyl-L-methionine</keyword>
<feature type="binding site" evidence="14">
    <location>
        <position position="14"/>
    </location>
    <ligand>
        <name>[4Fe-4S] cluster</name>
        <dbReference type="ChEBI" id="CHEBI:49883"/>
        <label>1</label>
    </ligand>
</feature>
<evidence type="ECO:0000256" key="1">
    <source>
        <dbReference type="ARBA" id="ARBA00003234"/>
    </source>
</evidence>
<dbReference type="Pfam" id="PF04055">
    <property type="entry name" value="Radical_SAM"/>
    <property type="match status" value="1"/>
</dbReference>
<feature type="domain" description="MTTase N-terminal" evidence="16">
    <location>
        <begin position="5"/>
        <end position="122"/>
    </location>
</feature>
<dbReference type="CDD" id="cd01335">
    <property type="entry name" value="Radical_SAM"/>
    <property type="match status" value="1"/>
</dbReference>
<dbReference type="Proteomes" id="UP000606044">
    <property type="component" value="Unassembled WGS sequence"/>
</dbReference>
<keyword evidence="19" id="KW-1185">Reference proteome</keyword>
<dbReference type="InterPro" id="IPR006638">
    <property type="entry name" value="Elp3/MiaA/NifB-like_rSAM"/>
</dbReference>
<keyword evidence="4 14" id="KW-0808">Transferase</keyword>
<comment type="catalytic activity">
    <reaction evidence="13">
        <text>N(6)-dimethylallyladenosine(37) in tRNA + (sulfur carrier)-SH + AH2 + 2 S-adenosyl-L-methionine = 2-methylsulfanyl-N(6)-dimethylallyladenosine(37) in tRNA + (sulfur carrier)-H + 5'-deoxyadenosine + L-methionine + A + S-adenosyl-L-homocysteine + 2 H(+)</text>
        <dbReference type="Rhea" id="RHEA:37067"/>
        <dbReference type="Rhea" id="RHEA-COMP:10375"/>
        <dbReference type="Rhea" id="RHEA-COMP:10376"/>
        <dbReference type="Rhea" id="RHEA-COMP:14737"/>
        <dbReference type="Rhea" id="RHEA-COMP:14739"/>
        <dbReference type="ChEBI" id="CHEBI:13193"/>
        <dbReference type="ChEBI" id="CHEBI:15378"/>
        <dbReference type="ChEBI" id="CHEBI:17319"/>
        <dbReference type="ChEBI" id="CHEBI:17499"/>
        <dbReference type="ChEBI" id="CHEBI:29917"/>
        <dbReference type="ChEBI" id="CHEBI:57844"/>
        <dbReference type="ChEBI" id="CHEBI:57856"/>
        <dbReference type="ChEBI" id="CHEBI:59789"/>
        <dbReference type="ChEBI" id="CHEBI:64428"/>
        <dbReference type="ChEBI" id="CHEBI:74415"/>
        <dbReference type="ChEBI" id="CHEBI:74417"/>
        <dbReference type="EC" id="2.8.4.3"/>
    </reaction>
    <physiologicalReaction direction="left-to-right" evidence="13">
        <dbReference type="Rhea" id="RHEA:37068"/>
    </physiologicalReaction>
</comment>
<evidence type="ECO:0000259" key="17">
    <source>
        <dbReference type="PROSITE" id="PS51918"/>
    </source>
</evidence>
<evidence type="ECO:0000256" key="8">
    <source>
        <dbReference type="ARBA" id="ARBA00023004"/>
    </source>
</evidence>
<dbReference type="SFLD" id="SFLDF00273">
    <property type="entry name" value="(dimethylallyl)adenosine_tRNA"/>
    <property type="match status" value="1"/>
</dbReference>
<dbReference type="GO" id="GO:0035597">
    <property type="term" value="F:tRNA-2-methylthio-N(6)-dimethylallyladenosine(37) synthase activity"/>
    <property type="evidence" value="ECO:0007669"/>
    <property type="project" value="UniProtKB-EC"/>
</dbReference>
<evidence type="ECO:0000259" key="15">
    <source>
        <dbReference type="PROSITE" id="PS50926"/>
    </source>
</evidence>
<feature type="binding site" evidence="14">
    <location>
        <position position="163"/>
    </location>
    <ligand>
        <name>[4Fe-4S] cluster</name>
        <dbReference type="ChEBI" id="CHEBI:49883"/>
        <label>2</label>
        <note>4Fe-4S-S-AdoMet</note>
    </ligand>
</feature>
<dbReference type="InterPro" id="IPR038135">
    <property type="entry name" value="Methylthiotransferase_N_sf"/>
</dbReference>
<dbReference type="InterPro" id="IPR013848">
    <property type="entry name" value="Methylthiotransferase_N"/>
</dbReference>
<dbReference type="SUPFAM" id="SSF102114">
    <property type="entry name" value="Radical SAM enzymes"/>
    <property type="match status" value="1"/>
</dbReference>
<keyword evidence="7 14" id="KW-0479">Metal-binding</keyword>
<comment type="caution">
    <text evidence="18">The sequence shown here is derived from an EMBL/GenBank/DDBJ whole genome shotgun (WGS) entry which is preliminary data.</text>
</comment>
<evidence type="ECO:0000313" key="19">
    <source>
        <dbReference type="Proteomes" id="UP000606044"/>
    </source>
</evidence>
<dbReference type="HAMAP" id="MF_01864">
    <property type="entry name" value="tRNA_metthiotr_MiaB"/>
    <property type="match status" value="1"/>
</dbReference>
<protein>
    <recommendedName>
        <fullName evidence="10 14">tRNA-2-methylthio-N(6)-dimethylallyladenosine synthase</fullName>
        <ecNumber evidence="10 14">2.8.4.3</ecNumber>
    </recommendedName>
    <alternativeName>
        <fullName evidence="14">(Dimethylallyl)adenosine tRNA methylthiotransferase MiaB</fullName>
    </alternativeName>
    <alternativeName>
        <fullName evidence="14">tRNA-i(6)A37 methylthiotransferase</fullName>
    </alternativeName>
</protein>
<dbReference type="RefSeq" id="WP_188582842.1">
    <property type="nucleotide sequence ID" value="NZ_BMCT01000008.1"/>
</dbReference>
<evidence type="ECO:0000256" key="7">
    <source>
        <dbReference type="ARBA" id="ARBA00022723"/>
    </source>
</evidence>
<dbReference type="SMART" id="SM00729">
    <property type="entry name" value="Elp3"/>
    <property type="match status" value="1"/>
</dbReference>
<reference evidence="18" key="1">
    <citation type="journal article" date="2014" name="Int. J. Syst. Evol. Microbiol.">
        <title>Complete genome sequence of Corynebacterium casei LMG S-19264T (=DSM 44701T), isolated from a smear-ripened cheese.</title>
        <authorList>
            <consortium name="US DOE Joint Genome Institute (JGI-PGF)"/>
            <person name="Walter F."/>
            <person name="Albersmeier A."/>
            <person name="Kalinowski J."/>
            <person name="Ruckert C."/>
        </authorList>
    </citation>
    <scope>NUCLEOTIDE SEQUENCE</scope>
    <source>
        <strain evidence="18">CCM 7897</strain>
    </source>
</reference>
<keyword evidence="6 14" id="KW-0819">tRNA processing</keyword>